<dbReference type="Gene3D" id="3.40.50.720">
    <property type="entry name" value="NAD(P)-binding Rossmann-like Domain"/>
    <property type="match status" value="1"/>
</dbReference>
<reference evidence="3 4" key="1">
    <citation type="submission" date="2019-05" db="EMBL/GenBank/DDBJ databases">
        <title>Pseudorhodobacter turbinis sp. nov., isolated from the gut of the Korean turban shell.</title>
        <authorList>
            <person name="Jeong Y.-S."/>
            <person name="Kang W.-R."/>
            <person name="Bae J.-W."/>
        </authorList>
    </citation>
    <scope>NUCLEOTIDE SEQUENCE [LARGE SCALE GENOMIC DNA]</scope>
    <source>
        <strain evidence="3 4">S12M18</strain>
        <plasmid evidence="3 4">unnamed1</plasmid>
    </source>
</reference>
<dbReference type="KEGG" id="pseb:EOK75_13745"/>
<evidence type="ECO:0000256" key="2">
    <source>
        <dbReference type="ARBA" id="ARBA00023002"/>
    </source>
</evidence>
<name>A0A4P8EJI6_9RHOB</name>
<evidence type="ECO:0000256" key="1">
    <source>
        <dbReference type="ARBA" id="ARBA00006484"/>
    </source>
</evidence>
<organism evidence="3 4">
    <name type="scientific">Pseudorhodobacter turbinis</name>
    <dbReference type="NCBI Taxonomy" id="2500533"/>
    <lineage>
        <taxon>Bacteria</taxon>
        <taxon>Pseudomonadati</taxon>
        <taxon>Pseudomonadota</taxon>
        <taxon>Alphaproteobacteria</taxon>
        <taxon>Rhodobacterales</taxon>
        <taxon>Paracoccaceae</taxon>
        <taxon>Pseudorhodobacter</taxon>
    </lineage>
</organism>
<keyword evidence="2" id="KW-0560">Oxidoreductase</keyword>
<dbReference type="Pfam" id="PF00106">
    <property type="entry name" value="adh_short"/>
    <property type="match status" value="1"/>
</dbReference>
<dbReference type="InterPro" id="IPR036291">
    <property type="entry name" value="NAD(P)-bd_dom_sf"/>
</dbReference>
<dbReference type="PANTHER" id="PTHR44196">
    <property type="entry name" value="DEHYDROGENASE/REDUCTASE SDR FAMILY MEMBER 7B"/>
    <property type="match status" value="1"/>
</dbReference>
<proteinExistence type="inferred from homology"/>
<geneLocation type="plasmid" evidence="3 4">
    <name>unnamed1</name>
</geneLocation>
<dbReference type="PANTHER" id="PTHR44196:SF4">
    <property type="entry name" value="SHORT CHAIN DEHYDROGENASE"/>
    <property type="match status" value="1"/>
</dbReference>
<dbReference type="AlphaFoldDB" id="A0A4P8EJI6"/>
<dbReference type="CDD" id="cd05233">
    <property type="entry name" value="SDR_c"/>
    <property type="match status" value="1"/>
</dbReference>
<dbReference type="InterPro" id="IPR002347">
    <property type="entry name" value="SDR_fam"/>
</dbReference>
<dbReference type="Proteomes" id="UP000298631">
    <property type="component" value="Plasmid unnamed1"/>
</dbReference>
<evidence type="ECO:0000313" key="4">
    <source>
        <dbReference type="Proteomes" id="UP000298631"/>
    </source>
</evidence>
<dbReference type="SUPFAM" id="SSF51735">
    <property type="entry name" value="NAD(P)-binding Rossmann-fold domains"/>
    <property type="match status" value="1"/>
</dbReference>
<dbReference type="EMBL" id="CP039965">
    <property type="protein sequence ID" value="QCO56865.1"/>
    <property type="molecule type" value="Genomic_DNA"/>
</dbReference>
<keyword evidence="4" id="KW-1185">Reference proteome</keyword>
<dbReference type="PRINTS" id="PR00081">
    <property type="entry name" value="GDHRDH"/>
</dbReference>
<accession>A0A4P8EJI6</accession>
<keyword evidence="3" id="KW-0614">Plasmid</keyword>
<evidence type="ECO:0000313" key="3">
    <source>
        <dbReference type="EMBL" id="QCO56865.1"/>
    </source>
</evidence>
<gene>
    <name evidence="3" type="ORF">EOK75_13745</name>
</gene>
<sequence>MSQKIALVTGASRGLGAAMAEELAQKGWHVVAVARTTGGLEEVDDRAKAAGAVDALTLAPMDITNDDAMRHLCRSIFDRWGGIDLWLHTAVHAAPLAPAGHIDTKDWDKSIATNMRATGTLIPMMEPLLRARPDASAMFFEDPRAGEKFFGAYAASKTGQIALARAWAAESTKNGPNIKIVTPAPMPTATRARFFPGEDRSALTAARDEAKRLLADI</sequence>
<dbReference type="GO" id="GO:0016020">
    <property type="term" value="C:membrane"/>
    <property type="evidence" value="ECO:0007669"/>
    <property type="project" value="TreeGrafter"/>
</dbReference>
<dbReference type="OrthoDB" id="9790785at2"/>
<protein>
    <submittedName>
        <fullName evidence="3">SDR family oxidoreductase</fullName>
    </submittedName>
</protein>
<dbReference type="GO" id="GO:0016491">
    <property type="term" value="F:oxidoreductase activity"/>
    <property type="evidence" value="ECO:0007669"/>
    <property type="project" value="UniProtKB-KW"/>
</dbReference>
<comment type="similarity">
    <text evidence="1">Belongs to the short-chain dehydrogenases/reductases (SDR) family.</text>
</comment>
<dbReference type="RefSeq" id="WP_137194659.1">
    <property type="nucleotide sequence ID" value="NZ_CP039965.1"/>
</dbReference>